<reference evidence="1" key="2">
    <citation type="submission" date="2020-06" db="EMBL/GenBank/DDBJ databases">
        <title>Helianthus annuus Genome sequencing and assembly Release 2.</title>
        <authorList>
            <person name="Gouzy J."/>
            <person name="Langlade N."/>
            <person name="Munos S."/>
        </authorList>
    </citation>
    <scope>NUCLEOTIDE SEQUENCE</scope>
    <source>
        <tissue evidence="1">Leaves</tissue>
    </source>
</reference>
<sequence>MNRVSIEFKAILKRLQLPPWPSCQWDEVVSVTLWDEYIYRGHAHPLRVSLRRVKHSLCCAHGPHRLR</sequence>
<accession>A0A9K3DKF3</accession>
<proteinExistence type="predicted"/>
<dbReference type="EMBL" id="MNCJ02000332">
    <property type="protein sequence ID" value="KAF5755807.1"/>
    <property type="molecule type" value="Genomic_DNA"/>
</dbReference>
<evidence type="ECO:0000313" key="1">
    <source>
        <dbReference type="EMBL" id="KAF5755807.1"/>
    </source>
</evidence>
<dbReference type="Gramene" id="mRNA:HanXRQr2_Chr17g0807031">
    <property type="protein sequence ID" value="mRNA:HanXRQr2_Chr17g0807031"/>
    <property type="gene ID" value="HanXRQr2_Chr17g0807031"/>
</dbReference>
<name>A0A9K3DKF3_HELAN</name>
<organism evidence="1 2">
    <name type="scientific">Helianthus annuus</name>
    <name type="common">Common sunflower</name>
    <dbReference type="NCBI Taxonomy" id="4232"/>
    <lineage>
        <taxon>Eukaryota</taxon>
        <taxon>Viridiplantae</taxon>
        <taxon>Streptophyta</taxon>
        <taxon>Embryophyta</taxon>
        <taxon>Tracheophyta</taxon>
        <taxon>Spermatophyta</taxon>
        <taxon>Magnoliopsida</taxon>
        <taxon>eudicotyledons</taxon>
        <taxon>Gunneridae</taxon>
        <taxon>Pentapetalae</taxon>
        <taxon>asterids</taxon>
        <taxon>campanulids</taxon>
        <taxon>Asterales</taxon>
        <taxon>Asteraceae</taxon>
        <taxon>Asteroideae</taxon>
        <taxon>Heliantheae alliance</taxon>
        <taxon>Heliantheae</taxon>
        <taxon>Helianthus</taxon>
    </lineage>
</organism>
<dbReference type="Proteomes" id="UP000215914">
    <property type="component" value="Unassembled WGS sequence"/>
</dbReference>
<reference evidence="1" key="1">
    <citation type="journal article" date="2017" name="Nature">
        <title>The sunflower genome provides insights into oil metabolism, flowering and Asterid evolution.</title>
        <authorList>
            <person name="Badouin H."/>
            <person name="Gouzy J."/>
            <person name="Grassa C.J."/>
            <person name="Murat F."/>
            <person name="Staton S.E."/>
            <person name="Cottret L."/>
            <person name="Lelandais-Briere C."/>
            <person name="Owens G.L."/>
            <person name="Carrere S."/>
            <person name="Mayjonade B."/>
            <person name="Legrand L."/>
            <person name="Gill N."/>
            <person name="Kane N.C."/>
            <person name="Bowers J.E."/>
            <person name="Hubner S."/>
            <person name="Bellec A."/>
            <person name="Berard A."/>
            <person name="Berges H."/>
            <person name="Blanchet N."/>
            <person name="Boniface M.C."/>
            <person name="Brunel D."/>
            <person name="Catrice O."/>
            <person name="Chaidir N."/>
            <person name="Claudel C."/>
            <person name="Donnadieu C."/>
            <person name="Faraut T."/>
            <person name="Fievet G."/>
            <person name="Helmstetter N."/>
            <person name="King M."/>
            <person name="Knapp S.J."/>
            <person name="Lai Z."/>
            <person name="Le Paslier M.C."/>
            <person name="Lippi Y."/>
            <person name="Lorenzon L."/>
            <person name="Mandel J.R."/>
            <person name="Marage G."/>
            <person name="Marchand G."/>
            <person name="Marquand E."/>
            <person name="Bret-Mestries E."/>
            <person name="Morien E."/>
            <person name="Nambeesan S."/>
            <person name="Nguyen T."/>
            <person name="Pegot-Espagnet P."/>
            <person name="Pouilly N."/>
            <person name="Raftis F."/>
            <person name="Sallet E."/>
            <person name="Schiex T."/>
            <person name="Thomas J."/>
            <person name="Vandecasteele C."/>
            <person name="Vares D."/>
            <person name="Vear F."/>
            <person name="Vautrin S."/>
            <person name="Crespi M."/>
            <person name="Mangin B."/>
            <person name="Burke J.M."/>
            <person name="Salse J."/>
            <person name="Munos S."/>
            <person name="Vincourt P."/>
            <person name="Rieseberg L.H."/>
            <person name="Langlade N.B."/>
        </authorList>
    </citation>
    <scope>NUCLEOTIDE SEQUENCE</scope>
    <source>
        <tissue evidence="1">Leaves</tissue>
    </source>
</reference>
<dbReference type="AlphaFoldDB" id="A0A9K3DKF3"/>
<protein>
    <submittedName>
        <fullName evidence="1">Uncharacterized protein</fullName>
    </submittedName>
</protein>
<comment type="caution">
    <text evidence="1">The sequence shown here is derived from an EMBL/GenBank/DDBJ whole genome shotgun (WGS) entry which is preliminary data.</text>
</comment>
<evidence type="ECO:0000313" key="2">
    <source>
        <dbReference type="Proteomes" id="UP000215914"/>
    </source>
</evidence>
<keyword evidence="2" id="KW-1185">Reference proteome</keyword>
<gene>
    <name evidence="1" type="ORF">HanXRQr2_Chr17g0807031</name>
</gene>